<evidence type="ECO:0008006" key="3">
    <source>
        <dbReference type="Google" id="ProtNLM"/>
    </source>
</evidence>
<dbReference type="EMBL" id="SNRW01020145">
    <property type="protein sequence ID" value="KAA6365737.1"/>
    <property type="molecule type" value="Genomic_DNA"/>
</dbReference>
<reference evidence="1 2" key="1">
    <citation type="submission" date="2019-03" db="EMBL/GenBank/DDBJ databases">
        <title>Single cell metagenomics reveals metabolic interactions within the superorganism composed of flagellate Streblomastix strix and complex community of Bacteroidetes bacteria on its surface.</title>
        <authorList>
            <person name="Treitli S.C."/>
            <person name="Kolisko M."/>
            <person name="Husnik F."/>
            <person name="Keeling P."/>
            <person name="Hampl V."/>
        </authorList>
    </citation>
    <scope>NUCLEOTIDE SEQUENCE [LARGE SCALE GENOMIC DNA]</scope>
    <source>
        <strain evidence="1">ST1C</strain>
    </source>
</reference>
<dbReference type="PANTHER" id="PTHR13593">
    <property type="match status" value="1"/>
</dbReference>
<gene>
    <name evidence="1" type="ORF">EZS28_038736</name>
</gene>
<dbReference type="PANTHER" id="PTHR13593:SF113">
    <property type="entry name" value="SI:DKEY-266F7.9"/>
    <property type="match status" value="1"/>
</dbReference>
<comment type="caution">
    <text evidence="1">The sequence shown here is derived from an EMBL/GenBank/DDBJ whole genome shotgun (WGS) entry which is preliminary data.</text>
</comment>
<dbReference type="InterPro" id="IPR017946">
    <property type="entry name" value="PLC-like_Pdiesterase_TIM-brl"/>
</dbReference>
<name>A0A5J4U594_9EUKA</name>
<evidence type="ECO:0000313" key="2">
    <source>
        <dbReference type="Proteomes" id="UP000324800"/>
    </source>
</evidence>
<dbReference type="Gene3D" id="3.20.20.190">
    <property type="entry name" value="Phosphatidylinositol (PI) phosphodiesterase"/>
    <property type="match status" value="1"/>
</dbReference>
<dbReference type="InterPro" id="IPR051057">
    <property type="entry name" value="PI-PLC_domain"/>
</dbReference>
<dbReference type="SUPFAM" id="SSF51695">
    <property type="entry name" value="PLC-like phosphodiesterases"/>
    <property type="match status" value="1"/>
</dbReference>
<accession>A0A5J4U594</accession>
<evidence type="ECO:0000313" key="1">
    <source>
        <dbReference type="EMBL" id="KAA6365737.1"/>
    </source>
</evidence>
<dbReference type="AlphaFoldDB" id="A0A5J4U594"/>
<organism evidence="1 2">
    <name type="scientific">Streblomastix strix</name>
    <dbReference type="NCBI Taxonomy" id="222440"/>
    <lineage>
        <taxon>Eukaryota</taxon>
        <taxon>Metamonada</taxon>
        <taxon>Preaxostyla</taxon>
        <taxon>Oxymonadida</taxon>
        <taxon>Streblomastigidae</taxon>
        <taxon>Streblomastix</taxon>
    </lineage>
</organism>
<dbReference type="GO" id="GO:0006629">
    <property type="term" value="P:lipid metabolic process"/>
    <property type="evidence" value="ECO:0007669"/>
    <property type="project" value="InterPro"/>
</dbReference>
<sequence length="260" mass="30147">MSETDDNKSNVPRTQNEKPFKVTYGTHNSLSGEKVLKFYLNFINFTSKCQSKTIQQQLEGGVKLFDIRLQYTHGDWYGSHGMLIYDYTFTRFLDTVERFNPQETIYFRCMHEDTIKNDGKSFEEFGKYIQDELNSRQLKNLVLLNYQSKKNQGNKVILVPMYEAGSCWQEITGEGIQSKFQEMETQNDTYRANERAANGAPFIQMNHNYLSRGIPALFGCPCPRSTAFKIHEQIEKIKPLVKMLKDAACGLTDSEFEKEE</sequence>
<dbReference type="Proteomes" id="UP000324800">
    <property type="component" value="Unassembled WGS sequence"/>
</dbReference>
<proteinExistence type="predicted"/>
<protein>
    <recommendedName>
        <fullName evidence="3">Phosphatidylinositol-specific phospholipase C X domain-containing protein</fullName>
    </recommendedName>
</protein>
<dbReference type="GO" id="GO:0008081">
    <property type="term" value="F:phosphoric diester hydrolase activity"/>
    <property type="evidence" value="ECO:0007669"/>
    <property type="project" value="InterPro"/>
</dbReference>
<dbReference type="OrthoDB" id="1046782at2759"/>
<dbReference type="PROSITE" id="PS50007">
    <property type="entry name" value="PIPLC_X_DOMAIN"/>
    <property type="match status" value="1"/>
</dbReference>